<comment type="caution">
    <text evidence="2">The sequence shown here is derived from an EMBL/GenBank/DDBJ whole genome shotgun (WGS) entry which is preliminary data.</text>
</comment>
<dbReference type="EMBL" id="LAZR01011356">
    <property type="protein sequence ID" value="KKM62148.1"/>
    <property type="molecule type" value="Genomic_DNA"/>
</dbReference>
<keyword evidence="1" id="KW-1133">Transmembrane helix</keyword>
<proteinExistence type="predicted"/>
<reference evidence="2" key="1">
    <citation type="journal article" date="2015" name="Nature">
        <title>Complex archaea that bridge the gap between prokaryotes and eukaryotes.</title>
        <authorList>
            <person name="Spang A."/>
            <person name="Saw J.H."/>
            <person name="Jorgensen S.L."/>
            <person name="Zaremba-Niedzwiedzka K."/>
            <person name="Martijn J."/>
            <person name="Lind A.E."/>
            <person name="van Eijk R."/>
            <person name="Schleper C."/>
            <person name="Guy L."/>
            <person name="Ettema T.J."/>
        </authorList>
    </citation>
    <scope>NUCLEOTIDE SEQUENCE</scope>
</reference>
<keyword evidence="1" id="KW-0812">Transmembrane</keyword>
<sequence>MSIVCAKTGRHFSSTEAARECGRNCATKCPYEHLIKDKPKTYRFLSEYEAAKRRVALPPHVLERFLYPPSPPKLDKTKSSDIKLASSLKAINRNPQPTPIHKWAKALVNVIVSGLILLGLYFIYWGFSQL</sequence>
<dbReference type="AlphaFoldDB" id="A0A0F9IXS7"/>
<feature type="transmembrane region" description="Helical" evidence="1">
    <location>
        <begin position="106"/>
        <end position="127"/>
    </location>
</feature>
<accession>A0A0F9IXS7</accession>
<gene>
    <name evidence="2" type="ORF">LCGC14_1524630</name>
</gene>
<evidence type="ECO:0000313" key="2">
    <source>
        <dbReference type="EMBL" id="KKM62148.1"/>
    </source>
</evidence>
<name>A0A0F9IXS7_9ZZZZ</name>
<keyword evidence="1" id="KW-0472">Membrane</keyword>
<evidence type="ECO:0000256" key="1">
    <source>
        <dbReference type="SAM" id="Phobius"/>
    </source>
</evidence>
<organism evidence="2">
    <name type="scientific">marine sediment metagenome</name>
    <dbReference type="NCBI Taxonomy" id="412755"/>
    <lineage>
        <taxon>unclassified sequences</taxon>
        <taxon>metagenomes</taxon>
        <taxon>ecological metagenomes</taxon>
    </lineage>
</organism>
<protein>
    <submittedName>
        <fullName evidence="2">Uncharacterized protein</fullName>
    </submittedName>
</protein>